<protein>
    <recommendedName>
        <fullName evidence="9">AN1-type zinc finger protein</fullName>
    </recommendedName>
</protein>
<dbReference type="Pfam" id="PF01428">
    <property type="entry name" value="zf-AN1"/>
    <property type="match status" value="1"/>
</dbReference>
<gene>
    <name evidence="7" type="ORF">HYFRA_00004885</name>
</gene>
<dbReference type="Gene3D" id="4.10.1110.10">
    <property type="entry name" value="AN1-like Zinc finger"/>
    <property type="match status" value="1"/>
</dbReference>
<dbReference type="PROSITE" id="PS50053">
    <property type="entry name" value="UBIQUITIN_2"/>
    <property type="match status" value="1"/>
</dbReference>
<dbReference type="Proteomes" id="UP000696280">
    <property type="component" value="Unassembled WGS sequence"/>
</dbReference>
<dbReference type="InterPro" id="IPR050158">
    <property type="entry name" value="Ubiquitin_ubiquitin-like"/>
</dbReference>
<dbReference type="SMART" id="SM00154">
    <property type="entry name" value="ZnF_AN1"/>
    <property type="match status" value="1"/>
</dbReference>
<dbReference type="PROSITE" id="PS51039">
    <property type="entry name" value="ZF_AN1"/>
    <property type="match status" value="1"/>
</dbReference>
<reference evidence="7" key="1">
    <citation type="submission" date="2021-07" db="EMBL/GenBank/DDBJ databases">
        <authorList>
            <person name="Durling M."/>
        </authorList>
    </citation>
    <scope>NUCLEOTIDE SEQUENCE</scope>
</reference>
<dbReference type="AlphaFoldDB" id="A0A9N9KNK1"/>
<accession>A0A9N9KNK1</accession>
<sequence length="185" mass="20355">MVSSTSSSRSASPECTETMQIFVKNTAGTTIALTVPQDISVENLTTLLSLRTSRPSSDLRLVHAGKHLSPSSTLADYHISRESTLHVAFPLRGGMPPKKLRCTFKDCREGAQRIIGDCGFCNGHYCGKHRLLEDHKCDGLEDVSCPTSLESPSKDGIQWWKCKKESHDRNAAQLNAERTQVIKGI</sequence>
<evidence type="ECO:0000259" key="6">
    <source>
        <dbReference type="PROSITE" id="PS51039"/>
    </source>
</evidence>
<dbReference type="SUPFAM" id="SSF118310">
    <property type="entry name" value="AN1-like Zinc finger"/>
    <property type="match status" value="1"/>
</dbReference>
<dbReference type="Gene3D" id="3.10.20.90">
    <property type="entry name" value="Phosphatidylinositol 3-kinase Catalytic Subunit, Chain A, domain 1"/>
    <property type="match status" value="1"/>
</dbReference>
<proteinExistence type="predicted"/>
<keyword evidence="3" id="KW-0862">Zinc</keyword>
<comment type="caution">
    <text evidence="7">The sequence shown here is derived from an EMBL/GenBank/DDBJ whole genome shotgun (WGS) entry which is preliminary data.</text>
</comment>
<dbReference type="OrthoDB" id="428577at2759"/>
<keyword evidence="2 4" id="KW-0863">Zinc-finger</keyword>
<evidence type="ECO:0000256" key="2">
    <source>
        <dbReference type="ARBA" id="ARBA00022771"/>
    </source>
</evidence>
<dbReference type="InterPro" id="IPR000626">
    <property type="entry name" value="Ubiquitin-like_dom"/>
</dbReference>
<evidence type="ECO:0000256" key="4">
    <source>
        <dbReference type="PROSITE-ProRule" id="PRU00449"/>
    </source>
</evidence>
<dbReference type="EMBL" id="CAJVRL010000002">
    <property type="protein sequence ID" value="CAG8949260.1"/>
    <property type="molecule type" value="Genomic_DNA"/>
</dbReference>
<evidence type="ECO:0000256" key="1">
    <source>
        <dbReference type="ARBA" id="ARBA00022723"/>
    </source>
</evidence>
<dbReference type="SUPFAM" id="SSF54236">
    <property type="entry name" value="Ubiquitin-like"/>
    <property type="match status" value="1"/>
</dbReference>
<dbReference type="InterPro" id="IPR035896">
    <property type="entry name" value="AN1-like_Znf"/>
</dbReference>
<evidence type="ECO:0000313" key="7">
    <source>
        <dbReference type="EMBL" id="CAG8949260.1"/>
    </source>
</evidence>
<dbReference type="PRINTS" id="PR00348">
    <property type="entry name" value="UBIQUITIN"/>
</dbReference>
<evidence type="ECO:0000256" key="3">
    <source>
        <dbReference type="ARBA" id="ARBA00022833"/>
    </source>
</evidence>
<name>A0A9N9KNK1_9HELO</name>
<dbReference type="SMART" id="SM00213">
    <property type="entry name" value="UBQ"/>
    <property type="match status" value="1"/>
</dbReference>
<dbReference type="InterPro" id="IPR029071">
    <property type="entry name" value="Ubiquitin-like_domsf"/>
</dbReference>
<dbReference type="InterPro" id="IPR000058">
    <property type="entry name" value="Znf_AN1"/>
</dbReference>
<keyword evidence="8" id="KW-1185">Reference proteome</keyword>
<dbReference type="PANTHER" id="PTHR10666">
    <property type="entry name" value="UBIQUITIN"/>
    <property type="match status" value="1"/>
</dbReference>
<dbReference type="InterPro" id="IPR019956">
    <property type="entry name" value="Ubiquitin_dom"/>
</dbReference>
<feature type="domain" description="AN1-type" evidence="6">
    <location>
        <begin position="96"/>
        <end position="145"/>
    </location>
</feature>
<evidence type="ECO:0008006" key="9">
    <source>
        <dbReference type="Google" id="ProtNLM"/>
    </source>
</evidence>
<keyword evidence="1" id="KW-0479">Metal-binding</keyword>
<feature type="domain" description="Ubiquitin-like" evidence="5">
    <location>
        <begin position="19"/>
        <end position="94"/>
    </location>
</feature>
<dbReference type="Pfam" id="PF00240">
    <property type="entry name" value="ubiquitin"/>
    <property type="match status" value="1"/>
</dbReference>
<evidence type="ECO:0000259" key="5">
    <source>
        <dbReference type="PROSITE" id="PS50053"/>
    </source>
</evidence>
<dbReference type="GO" id="GO:0008270">
    <property type="term" value="F:zinc ion binding"/>
    <property type="evidence" value="ECO:0007669"/>
    <property type="project" value="UniProtKB-KW"/>
</dbReference>
<organism evidence="7 8">
    <name type="scientific">Hymenoscyphus fraxineus</name>
    <dbReference type="NCBI Taxonomy" id="746836"/>
    <lineage>
        <taxon>Eukaryota</taxon>
        <taxon>Fungi</taxon>
        <taxon>Dikarya</taxon>
        <taxon>Ascomycota</taxon>
        <taxon>Pezizomycotina</taxon>
        <taxon>Leotiomycetes</taxon>
        <taxon>Helotiales</taxon>
        <taxon>Helotiaceae</taxon>
        <taxon>Hymenoscyphus</taxon>
    </lineage>
</organism>
<evidence type="ECO:0000313" key="8">
    <source>
        <dbReference type="Proteomes" id="UP000696280"/>
    </source>
</evidence>